<proteinExistence type="predicted"/>
<evidence type="ECO:0000313" key="2">
    <source>
        <dbReference type="Proteomes" id="UP000596661"/>
    </source>
</evidence>
<reference evidence="1" key="1">
    <citation type="submission" date="2018-11" db="EMBL/GenBank/DDBJ databases">
        <authorList>
            <person name="Grassa J C."/>
        </authorList>
    </citation>
    <scope>NUCLEOTIDE SEQUENCE [LARGE SCALE GENOMIC DNA]</scope>
</reference>
<name>A0A803PW78_CANSA</name>
<dbReference type="InterPro" id="IPR012337">
    <property type="entry name" value="RNaseH-like_sf"/>
</dbReference>
<dbReference type="GO" id="GO:0003676">
    <property type="term" value="F:nucleic acid binding"/>
    <property type="evidence" value="ECO:0007669"/>
    <property type="project" value="InterPro"/>
</dbReference>
<organism evidence="1 2">
    <name type="scientific">Cannabis sativa</name>
    <name type="common">Hemp</name>
    <name type="synonym">Marijuana</name>
    <dbReference type="NCBI Taxonomy" id="3483"/>
    <lineage>
        <taxon>Eukaryota</taxon>
        <taxon>Viridiplantae</taxon>
        <taxon>Streptophyta</taxon>
        <taxon>Embryophyta</taxon>
        <taxon>Tracheophyta</taxon>
        <taxon>Spermatophyta</taxon>
        <taxon>Magnoliopsida</taxon>
        <taxon>eudicotyledons</taxon>
        <taxon>Gunneridae</taxon>
        <taxon>Pentapetalae</taxon>
        <taxon>rosids</taxon>
        <taxon>fabids</taxon>
        <taxon>Rosales</taxon>
        <taxon>Cannabaceae</taxon>
        <taxon>Cannabis</taxon>
    </lineage>
</organism>
<accession>A0A803PW78</accession>
<reference evidence="1" key="2">
    <citation type="submission" date="2021-03" db="UniProtKB">
        <authorList>
            <consortium name="EnsemblPlants"/>
        </authorList>
    </citation>
    <scope>IDENTIFICATION</scope>
</reference>
<dbReference type="EnsemblPlants" id="evm.model.06.1858">
    <property type="protein sequence ID" value="cds.evm.model.06.1858"/>
    <property type="gene ID" value="evm.TU.06.1858"/>
</dbReference>
<dbReference type="Proteomes" id="UP000596661">
    <property type="component" value="Chromosome 6"/>
</dbReference>
<dbReference type="InterPro" id="IPR036397">
    <property type="entry name" value="RNaseH_sf"/>
</dbReference>
<dbReference type="OMA" id="TTHVANC"/>
<dbReference type="OrthoDB" id="1194456at2759"/>
<dbReference type="AlphaFoldDB" id="A0A803PW78"/>
<dbReference type="Gramene" id="evm.model.06.1858">
    <property type="protein sequence ID" value="cds.evm.model.06.1858"/>
    <property type="gene ID" value="evm.TU.06.1858"/>
</dbReference>
<dbReference type="SUPFAM" id="SSF53098">
    <property type="entry name" value="Ribonuclease H-like"/>
    <property type="match status" value="1"/>
</dbReference>
<dbReference type="EMBL" id="UZAU01000619">
    <property type="status" value="NOT_ANNOTATED_CDS"/>
    <property type="molecule type" value="Genomic_DNA"/>
</dbReference>
<protein>
    <submittedName>
        <fullName evidence="1">Uncharacterized protein</fullName>
    </submittedName>
</protein>
<dbReference type="Gene3D" id="3.30.420.10">
    <property type="entry name" value="Ribonuclease H-like superfamily/Ribonuclease H"/>
    <property type="match status" value="1"/>
</dbReference>
<sequence>MIPTALLSKIGCYQIQFGGVTVKVNLIDHAGLLNEKIAEFRNYIGTQRRIVGIDIGPKRTGGSTEEWLLLCSGSHCLMIDLRIFSYGQTQGSFHNFMADESICFVGLTGSGKKNATIPLYTGITCKTEVGLEHLAARVLKKSQLLKCFELEKLGAEVGCDVKPNTSLVLSQHVIAFSKEEMKQVIYGVYHYFLIGHKLLGLL</sequence>
<evidence type="ECO:0000313" key="1">
    <source>
        <dbReference type="EnsemblPlants" id="cds.evm.model.06.1858"/>
    </source>
</evidence>
<keyword evidence="2" id="KW-1185">Reference proteome</keyword>